<evidence type="ECO:0000313" key="3">
    <source>
        <dbReference type="Proteomes" id="UP001172159"/>
    </source>
</evidence>
<evidence type="ECO:0000313" key="2">
    <source>
        <dbReference type="EMBL" id="KAK0721438.1"/>
    </source>
</evidence>
<reference evidence="2" key="1">
    <citation type="submission" date="2023-06" db="EMBL/GenBank/DDBJ databases">
        <title>Genome-scale phylogeny and comparative genomics of the fungal order Sordariales.</title>
        <authorList>
            <consortium name="Lawrence Berkeley National Laboratory"/>
            <person name="Hensen N."/>
            <person name="Bonometti L."/>
            <person name="Westerberg I."/>
            <person name="Brannstrom I.O."/>
            <person name="Guillou S."/>
            <person name="Cros-Aarteil S."/>
            <person name="Calhoun S."/>
            <person name="Haridas S."/>
            <person name="Kuo A."/>
            <person name="Mondo S."/>
            <person name="Pangilinan J."/>
            <person name="Riley R."/>
            <person name="Labutti K."/>
            <person name="Andreopoulos B."/>
            <person name="Lipzen A."/>
            <person name="Chen C."/>
            <person name="Yanf M."/>
            <person name="Daum C."/>
            <person name="Ng V."/>
            <person name="Clum A."/>
            <person name="Steindorff A."/>
            <person name="Ohm R."/>
            <person name="Martin F."/>
            <person name="Silar P."/>
            <person name="Natvig D."/>
            <person name="Lalanne C."/>
            <person name="Gautier V."/>
            <person name="Ament-Velasquez S.L."/>
            <person name="Kruys A."/>
            <person name="Hutchinson M.I."/>
            <person name="Powell A.J."/>
            <person name="Barry K."/>
            <person name="Miller A.N."/>
            <person name="Grigoriev I.V."/>
            <person name="Debuchy R."/>
            <person name="Gladieux P."/>
            <person name="Thoren M.H."/>
            <person name="Johannesson H."/>
        </authorList>
    </citation>
    <scope>NUCLEOTIDE SEQUENCE</scope>
    <source>
        <strain evidence="2">CBS 540.89</strain>
    </source>
</reference>
<evidence type="ECO:0000256" key="1">
    <source>
        <dbReference type="SAM" id="MobiDB-lite"/>
    </source>
</evidence>
<comment type="caution">
    <text evidence="2">The sequence shown here is derived from an EMBL/GenBank/DDBJ whole genome shotgun (WGS) entry which is preliminary data.</text>
</comment>
<proteinExistence type="predicted"/>
<accession>A0AA40ASZ0</accession>
<organism evidence="2 3">
    <name type="scientific">Apiosordaria backusii</name>
    <dbReference type="NCBI Taxonomy" id="314023"/>
    <lineage>
        <taxon>Eukaryota</taxon>
        <taxon>Fungi</taxon>
        <taxon>Dikarya</taxon>
        <taxon>Ascomycota</taxon>
        <taxon>Pezizomycotina</taxon>
        <taxon>Sordariomycetes</taxon>
        <taxon>Sordariomycetidae</taxon>
        <taxon>Sordariales</taxon>
        <taxon>Lasiosphaeriaceae</taxon>
        <taxon>Apiosordaria</taxon>
    </lineage>
</organism>
<feature type="compositionally biased region" description="Basic and acidic residues" evidence="1">
    <location>
        <begin position="40"/>
        <end position="91"/>
    </location>
</feature>
<sequence>MVRQRAIERLRQQRAEQRAQQTLFPSTSERKVTQGPLLPHEQRREDAHQREQAKRRQESEKWARKRQYPEEAREELKRQKEQEKEKEMRDRDKKRKRDIARGWREFDAITAREARYIRHVREPHFVENVDITMQHIIFRIGSS</sequence>
<feature type="non-terminal residue" evidence="2">
    <location>
        <position position="1"/>
    </location>
</feature>
<dbReference type="AlphaFoldDB" id="A0AA40ASZ0"/>
<dbReference type="EMBL" id="JAUKTV010000012">
    <property type="protein sequence ID" value="KAK0721438.1"/>
    <property type="molecule type" value="Genomic_DNA"/>
</dbReference>
<feature type="region of interest" description="Disordered" evidence="1">
    <location>
        <begin position="1"/>
        <end position="100"/>
    </location>
</feature>
<keyword evidence="3" id="KW-1185">Reference proteome</keyword>
<dbReference type="Proteomes" id="UP001172159">
    <property type="component" value="Unassembled WGS sequence"/>
</dbReference>
<gene>
    <name evidence="2" type="ORF">B0T21DRAFT_373621</name>
</gene>
<name>A0AA40ASZ0_9PEZI</name>
<protein>
    <submittedName>
        <fullName evidence="2">Uncharacterized protein</fullName>
    </submittedName>
</protein>
<feature type="compositionally biased region" description="Basic and acidic residues" evidence="1">
    <location>
        <begin position="1"/>
        <end position="17"/>
    </location>
</feature>